<name>A0A5J6DUI7_9STRA</name>
<proteinExistence type="inferred from homology"/>
<keyword evidence="2 4" id="KW-0689">Ribosomal protein</keyword>
<dbReference type="HAMAP" id="MF_00294">
    <property type="entry name" value="Ribosomal_bL33"/>
    <property type="match status" value="1"/>
</dbReference>
<dbReference type="NCBIfam" id="NF001860">
    <property type="entry name" value="PRK00595.1"/>
    <property type="match status" value="1"/>
</dbReference>
<dbReference type="InterPro" id="IPR001705">
    <property type="entry name" value="Ribosomal_bL33"/>
</dbReference>
<evidence type="ECO:0000256" key="3">
    <source>
        <dbReference type="ARBA" id="ARBA00023274"/>
    </source>
</evidence>
<dbReference type="Pfam" id="PF00471">
    <property type="entry name" value="Ribosomal_L33"/>
    <property type="match status" value="1"/>
</dbReference>
<keyword evidence="3" id="KW-0687">Ribonucleoprotein</keyword>
<dbReference type="GO" id="GO:1990904">
    <property type="term" value="C:ribonucleoprotein complex"/>
    <property type="evidence" value="ECO:0007669"/>
    <property type="project" value="UniProtKB-KW"/>
</dbReference>
<dbReference type="EMBL" id="MG273660">
    <property type="protein sequence ID" value="QES95256.1"/>
    <property type="molecule type" value="Genomic_DNA"/>
</dbReference>
<comment type="similarity">
    <text evidence="1">Belongs to the bacterial ribosomal protein bL33 family.</text>
</comment>
<sequence>MRKKKIRNIIILECITCHSNLNKRTYGISRYITEKNKQKTIKRLTLKKYCKFCNKSSIHKEIK</sequence>
<dbReference type="GO" id="GO:0005840">
    <property type="term" value="C:ribosome"/>
    <property type="evidence" value="ECO:0007669"/>
    <property type="project" value="UniProtKB-KW"/>
</dbReference>
<evidence type="ECO:0000256" key="2">
    <source>
        <dbReference type="ARBA" id="ARBA00022980"/>
    </source>
</evidence>
<reference evidence="4" key="1">
    <citation type="journal article" date="2019" name="Am. J. Bot.">
        <title>A single loss of photosynthesis in the diatom order Bacillariales (Bacillariophyta).</title>
        <authorList>
            <person name="Onyshchenko A."/>
            <person name="Ruck E.C."/>
            <person name="Nakov T."/>
            <person name="Alverson A.J."/>
        </authorList>
    </citation>
    <scope>NUCLEOTIDE SEQUENCE</scope>
    <source>
        <strain evidence="4">Nitz4</strain>
    </source>
</reference>
<geneLocation type="plastid" evidence="4"/>
<evidence type="ECO:0000256" key="1">
    <source>
        <dbReference type="ARBA" id="ARBA00007596"/>
    </source>
</evidence>
<organism evidence="4">
    <name type="scientific">Nitzschia sp.</name>
    <name type="common">in: diatoms</name>
    <dbReference type="NCBI Taxonomy" id="1884248"/>
    <lineage>
        <taxon>Eukaryota</taxon>
        <taxon>Sar</taxon>
        <taxon>Stramenopiles</taxon>
        <taxon>Ochrophyta</taxon>
        <taxon>Bacillariophyta</taxon>
        <taxon>Bacillariophyceae</taxon>
        <taxon>Bacillariophycidae</taxon>
        <taxon>Bacillariales</taxon>
        <taxon>Bacillariaceae</taxon>
        <taxon>Nitzschia</taxon>
    </lineage>
</organism>
<evidence type="ECO:0000313" key="4">
    <source>
        <dbReference type="EMBL" id="QES95256.1"/>
    </source>
</evidence>
<dbReference type="SUPFAM" id="SSF57829">
    <property type="entry name" value="Zn-binding ribosomal proteins"/>
    <property type="match status" value="1"/>
</dbReference>
<keyword evidence="4" id="KW-0934">Plastid</keyword>
<protein>
    <submittedName>
        <fullName evidence="4">Ribosomal protein L33</fullName>
    </submittedName>
</protein>
<dbReference type="InterPro" id="IPR038584">
    <property type="entry name" value="Ribosomal_bL33_sf"/>
</dbReference>
<dbReference type="InterPro" id="IPR011332">
    <property type="entry name" value="Ribosomal_zn-bd"/>
</dbReference>
<dbReference type="NCBIfam" id="TIGR01023">
    <property type="entry name" value="rpmG_bact"/>
    <property type="match status" value="1"/>
</dbReference>
<dbReference type="Gene3D" id="2.20.28.120">
    <property type="entry name" value="Ribosomal protein L33"/>
    <property type="match status" value="1"/>
</dbReference>
<dbReference type="PANTHER" id="PTHR43168:SF2">
    <property type="entry name" value="LARGE RIBOSOMAL SUBUNIT PROTEIN BL33C"/>
    <property type="match status" value="1"/>
</dbReference>
<dbReference type="GO" id="GO:0005737">
    <property type="term" value="C:cytoplasm"/>
    <property type="evidence" value="ECO:0007669"/>
    <property type="project" value="UniProtKB-ARBA"/>
</dbReference>
<dbReference type="GO" id="GO:0003735">
    <property type="term" value="F:structural constituent of ribosome"/>
    <property type="evidence" value="ECO:0007669"/>
    <property type="project" value="InterPro"/>
</dbReference>
<dbReference type="AlphaFoldDB" id="A0A5J6DUI7"/>
<accession>A0A5J6DUI7</accession>
<gene>
    <name evidence="4" type="primary">rpl33</name>
</gene>
<dbReference type="PANTHER" id="PTHR43168">
    <property type="entry name" value="50S RIBOSOMAL PROTEIN L33, CHLOROPLASTIC"/>
    <property type="match status" value="1"/>
</dbReference>
<dbReference type="GO" id="GO:0006412">
    <property type="term" value="P:translation"/>
    <property type="evidence" value="ECO:0007669"/>
    <property type="project" value="InterPro"/>
</dbReference>
<dbReference type="NCBIfam" id="NF001764">
    <property type="entry name" value="PRK00504.1"/>
    <property type="match status" value="1"/>
</dbReference>